<dbReference type="Proteomes" id="UP001139125">
    <property type="component" value="Unassembled WGS sequence"/>
</dbReference>
<keyword evidence="1" id="KW-0732">Signal</keyword>
<dbReference type="InterPro" id="IPR025345">
    <property type="entry name" value="DUF4249"/>
</dbReference>
<reference evidence="2" key="1">
    <citation type="submission" date="2022-06" db="EMBL/GenBank/DDBJ databases">
        <title>Gracilimonas sp. CAU 1638 isolated from sea sediment.</title>
        <authorList>
            <person name="Kim W."/>
        </authorList>
    </citation>
    <scope>NUCLEOTIDE SEQUENCE</scope>
    <source>
        <strain evidence="2">CAU 1638</strain>
    </source>
</reference>
<sequence length="302" mass="33264">MKKLTLLIFFASALIISCNVYPQDDYEEFYVVESYLVANRQLPQVRLSTTVPADEVYDFEEAAVNNAIIEVRLLTSGPESAVEQSFTYSNSEPGIYQSDQNHAVIPERTYQLHISFPGSNDVITAQTIIPGSFEILGGVAESVVYQSTQQLEITLSESSYPGRQNIFVFNAISFEPDAEDLTPFYSDVFQDSDDPEEDITLLSNNSSGIINEGNFEVNPDGSVTVKYPWIGIAFYGLNDIVANTLDDNVYDFVRSQQVQLGGSTLSPGEIQNVIYHVDGGIGVFGSLASDTVTTNVERNPNL</sequence>
<gene>
    <name evidence="2" type="ORF">NM125_01745</name>
</gene>
<organism evidence="2 3">
    <name type="scientific">Gracilimonas sediminicola</name>
    <dbReference type="NCBI Taxonomy" id="2952158"/>
    <lineage>
        <taxon>Bacteria</taxon>
        <taxon>Pseudomonadati</taxon>
        <taxon>Balneolota</taxon>
        <taxon>Balneolia</taxon>
        <taxon>Balneolales</taxon>
        <taxon>Balneolaceae</taxon>
        <taxon>Gracilimonas</taxon>
    </lineage>
</organism>
<dbReference type="EMBL" id="JANDBC010000001">
    <property type="protein sequence ID" value="MCP9290298.1"/>
    <property type="molecule type" value="Genomic_DNA"/>
</dbReference>
<comment type="caution">
    <text evidence="2">The sequence shown here is derived from an EMBL/GenBank/DDBJ whole genome shotgun (WGS) entry which is preliminary data.</text>
</comment>
<feature type="chain" id="PRO_5040861148" evidence="1">
    <location>
        <begin position="23"/>
        <end position="302"/>
    </location>
</feature>
<keyword evidence="3" id="KW-1185">Reference proteome</keyword>
<dbReference type="PROSITE" id="PS51257">
    <property type="entry name" value="PROKAR_LIPOPROTEIN"/>
    <property type="match status" value="1"/>
</dbReference>
<dbReference type="AlphaFoldDB" id="A0A9X2L1D1"/>
<dbReference type="Pfam" id="PF14054">
    <property type="entry name" value="DUF4249"/>
    <property type="match status" value="1"/>
</dbReference>
<evidence type="ECO:0000313" key="3">
    <source>
        <dbReference type="Proteomes" id="UP001139125"/>
    </source>
</evidence>
<proteinExistence type="predicted"/>
<evidence type="ECO:0000256" key="1">
    <source>
        <dbReference type="SAM" id="SignalP"/>
    </source>
</evidence>
<dbReference type="RefSeq" id="WP_255132243.1">
    <property type="nucleotide sequence ID" value="NZ_JANDBC010000001.1"/>
</dbReference>
<evidence type="ECO:0000313" key="2">
    <source>
        <dbReference type="EMBL" id="MCP9290298.1"/>
    </source>
</evidence>
<accession>A0A9X2L1D1</accession>
<protein>
    <submittedName>
        <fullName evidence="2">DUF4249 domain-containing protein</fullName>
    </submittedName>
</protein>
<name>A0A9X2L1D1_9BACT</name>
<feature type="signal peptide" evidence="1">
    <location>
        <begin position="1"/>
        <end position="22"/>
    </location>
</feature>